<dbReference type="SUPFAM" id="SSF53474">
    <property type="entry name" value="alpha/beta-Hydrolases"/>
    <property type="match status" value="1"/>
</dbReference>
<accession>A0A4S2MMS8</accession>
<dbReference type="OrthoDB" id="5086500at2759"/>
<evidence type="ECO:0000256" key="5">
    <source>
        <dbReference type="ARBA" id="ARBA00023128"/>
    </source>
</evidence>
<dbReference type="GO" id="GO:0016020">
    <property type="term" value="C:membrane"/>
    <property type="evidence" value="ECO:0007669"/>
    <property type="project" value="UniProtKB-SubCell"/>
</dbReference>
<dbReference type="Proteomes" id="UP000298138">
    <property type="component" value="Unassembled WGS sequence"/>
</dbReference>
<keyword evidence="8" id="KW-1185">Reference proteome</keyword>
<dbReference type="InterPro" id="IPR029058">
    <property type="entry name" value="AB_hydrolase_fold"/>
</dbReference>
<organism evidence="7 8">
    <name type="scientific">Ascodesmis nigricans</name>
    <dbReference type="NCBI Taxonomy" id="341454"/>
    <lineage>
        <taxon>Eukaryota</taxon>
        <taxon>Fungi</taxon>
        <taxon>Dikarya</taxon>
        <taxon>Ascomycota</taxon>
        <taxon>Pezizomycotina</taxon>
        <taxon>Pezizomycetes</taxon>
        <taxon>Pezizales</taxon>
        <taxon>Ascodesmidaceae</taxon>
        <taxon>Ascodesmis</taxon>
    </lineage>
</organism>
<evidence type="ECO:0000256" key="1">
    <source>
        <dbReference type="ARBA" id="ARBA00004173"/>
    </source>
</evidence>
<dbReference type="GO" id="GO:0005783">
    <property type="term" value="C:endoplasmic reticulum"/>
    <property type="evidence" value="ECO:0007669"/>
    <property type="project" value="UniProtKB-SubCell"/>
</dbReference>
<dbReference type="GO" id="GO:0005739">
    <property type="term" value="C:mitochondrion"/>
    <property type="evidence" value="ECO:0007669"/>
    <property type="project" value="UniProtKB-SubCell"/>
</dbReference>
<dbReference type="PANTHER" id="PTHR48182">
    <property type="entry name" value="PROTEIN SERAC1"/>
    <property type="match status" value="1"/>
</dbReference>
<evidence type="ECO:0000313" key="8">
    <source>
        <dbReference type="Proteomes" id="UP000298138"/>
    </source>
</evidence>
<name>A0A4S2MMS8_9PEZI</name>
<keyword evidence="4" id="KW-0256">Endoplasmic reticulum</keyword>
<comment type="subcellular location">
    <subcellularLocation>
        <location evidence="2">Endoplasmic reticulum</location>
    </subcellularLocation>
    <subcellularLocation>
        <location evidence="3">Membrane</location>
    </subcellularLocation>
    <subcellularLocation>
        <location evidence="1">Mitochondrion</location>
    </subcellularLocation>
</comment>
<protein>
    <recommendedName>
        <fullName evidence="9">DUF676 domain-containing protein</fullName>
    </recommendedName>
</protein>
<dbReference type="EMBL" id="ML220143">
    <property type="protein sequence ID" value="TGZ78265.1"/>
    <property type="molecule type" value="Genomic_DNA"/>
</dbReference>
<dbReference type="InParanoid" id="A0A4S2MMS8"/>
<gene>
    <name evidence="7" type="ORF">EX30DRAFT_296350</name>
</gene>
<evidence type="ECO:0008006" key="9">
    <source>
        <dbReference type="Google" id="ProtNLM"/>
    </source>
</evidence>
<evidence type="ECO:0000313" key="7">
    <source>
        <dbReference type="EMBL" id="TGZ78265.1"/>
    </source>
</evidence>
<reference evidence="7 8" key="1">
    <citation type="submission" date="2019-04" db="EMBL/GenBank/DDBJ databases">
        <title>Comparative genomics and transcriptomics to analyze fruiting body development in filamentous ascomycetes.</title>
        <authorList>
            <consortium name="DOE Joint Genome Institute"/>
            <person name="Lutkenhaus R."/>
            <person name="Traeger S."/>
            <person name="Breuer J."/>
            <person name="Kuo A."/>
            <person name="Lipzen A."/>
            <person name="Pangilinan J."/>
            <person name="Dilworth D."/>
            <person name="Sandor L."/>
            <person name="Poggeler S."/>
            <person name="Barry K."/>
            <person name="Grigoriev I.V."/>
            <person name="Nowrousian M."/>
        </authorList>
    </citation>
    <scope>NUCLEOTIDE SEQUENCE [LARGE SCALE GENOMIC DNA]</scope>
    <source>
        <strain evidence="7 8">CBS 389.68</strain>
    </source>
</reference>
<feature type="non-terminal residue" evidence="7">
    <location>
        <position position="94"/>
    </location>
</feature>
<evidence type="ECO:0000256" key="3">
    <source>
        <dbReference type="ARBA" id="ARBA00004370"/>
    </source>
</evidence>
<keyword evidence="5" id="KW-0496">Mitochondrion</keyword>
<feature type="non-terminal residue" evidence="7">
    <location>
        <position position="1"/>
    </location>
</feature>
<dbReference type="PANTHER" id="PTHR48182:SF2">
    <property type="entry name" value="PROTEIN SERAC1"/>
    <property type="match status" value="1"/>
</dbReference>
<evidence type="ECO:0000256" key="4">
    <source>
        <dbReference type="ARBA" id="ARBA00022824"/>
    </source>
</evidence>
<evidence type="ECO:0000256" key="6">
    <source>
        <dbReference type="ARBA" id="ARBA00023136"/>
    </source>
</evidence>
<sequence>LTSIVAVTGLARHPFDSWRASQTNTMWLRDLLPKDIPRIRAFTYGYDSRVEKSINNSTISDYAWQILGEFGYLYQTSKKRRPLIFIAHSLGALL</sequence>
<evidence type="ECO:0000256" key="2">
    <source>
        <dbReference type="ARBA" id="ARBA00004240"/>
    </source>
</evidence>
<proteinExistence type="predicted"/>
<dbReference type="AlphaFoldDB" id="A0A4S2MMS8"/>
<keyword evidence="6" id="KW-0472">Membrane</keyword>
<dbReference type="InterPro" id="IPR052374">
    <property type="entry name" value="SERAC1"/>
</dbReference>